<evidence type="ECO:0000313" key="2">
    <source>
        <dbReference type="Proteomes" id="UP001063368"/>
    </source>
</evidence>
<dbReference type="EMBL" id="CP106856">
    <property type="protein sequence ID" value="UYB36791.1"/>
    <property type="molecule type" value="Genomic_DNA"/>
</dbReference>
<dbReference type="Proteomes" id="UP001063368">
    <property type="component" value="Chromosome"/>
</dbReference>
<gene>
    <name evidence="1" type="ORF">N9A08_03705</name>
</gene>
<reference evidence="1" key="1">
    <citation type="submission" date="2022-09" db="EMBL/GenBank/DDBJ databases">
        <authorList>
            <person name="Li D."/>
            <person name="Cheng J."/>
            <person name="Li Y."/>
        </authorList>
    </citation>
    <scope>NUCLEOTIDE SEQUENCE</scope>
    <source>
        <strain evidence="1">DL</strain>
    </source>
</reference>
<sequence>MSIASTGLTRLMHVEDGLSRVQAGSSFGILFALDRGHGVHRLSIDDDDDDAAEAPGADR</sequence>
<dbReference type="RefSeq" id="WP_263128378.1">
    <property type="nucleotide sequence ID" value="NZ_CP106856.1"/>
</dbReference>
<keyword evidence="2" id="KW-1185">Reference proteome</keyword>
<evidence type="ECO:0000313" key="1">
    <source>
        <dbReference type="EMBL" id="UYB36791.1"/>
    </source>
</evidence>
<organism evidence="1 2">
    <name type="scientific">Arthrobacter koreensis</name>
    <dbReference type="NCBI Taxonomy" id="199136"/>
    <lineage>
        <taxon>Bacteria</taxon>
        <taxon>Bacillati</taxon>
        <taxon>Actinomycetota</taxon>
        <taxon>Actinomycetes</taxon>
        <taxon>Micrococcales</taxon>
        <taxon>Micrococcaceae</taxon>
        <taxon>Arthrobacter</taxon>
    </lineage>
</organism>
<accession>A0ABY6FVN1</accession>
<protein>
    <submittedName>
        <fullName evidence="1">Uncharacterized protein</fullName>
    </submittedName>
</protein>
<proteinExistence type="predicted"/>
<name>A0ABY6FVN1_9MICC</name>